<feature type="transmembrane region" description="Helical" evidence="1">
    <location>
        <begin position="172"/>
        <end position="189"/>
    </location>
</feature>
<gene>
    <name evidence="3" type="ORF">FHL05_00095</name>
    <name evidence="2" type="ORF">FHL06_04150</name>
</gene>
<feature type="transmembrane region" description="Helical" evidence="1">
    <location>
        <begin position="196"/>
        <end position="212"/>
    </location>
</feature>
<feature type="transmembrane region" description="Helical" evidence="1">
    <location>
        <begin position="242"/>
        <end position="259"/>
    </location>
</feature>
<dbReference type="AlphaFoldDB" id="A0A5P0ZTB6"/>
<feature type="transmembrane region" description="Helical" evidence="1">
    <location>
        <begin position="429"/>
        <end position="451"/>
    </location>
</feature>
<keyword evidence="1" id="KW-1133">Transmembrane helix</keyword>
<accession>A0A5P0ZTB6</accession>
<feature type="transmembrane region" description="Helical" evidence="1">
    <location>
        <begin position="21"/>
        <end position="40"/>
    </location>
</feature>
<feature type="transmembrane region" description="Helical" evidence="1">
    <location>
        <begin position="145"/>
        <end position="166"/>
    </location>
</feature>
<feature type="transmembrane region" description="Helical" evidence="1">
    <location>
        <begin position="457"/>
        <end position="476"/>
    </location>
</feature>
<evidence type="ECO:0000313" key="3">
    <source>
        <dbReference type="EMBL" id="MQS96296.1"/>
    </source>
</evidence>
<dbReference type="RefSeq" id="WP_153384992.1">
    <property type="nucleotide sequence ID" value="NZ_VDFO01000001.1"/>
</dbReference>
<dbReference type="Proteomes" id="UP000414364">
    <property type="component" value="Unassembled WGS sequence"/>
</dbReference>
<evidence type="ECO:0008006" key="6">
    <source>
        <dbReference type="Google" id="ProtNLM"/>
    </source>
</evidence>
<feature type="transmembrane region" description="Helical" evidence="1">
    <location>
        <begin position="398"/>
        <end position="417"/>
    </location>
</feature>
<keyword evidence="4" id="KW-1185">Reference proteome</keyword>
<sequence>MREKAKYLLTKFAQKVSPATLAIILIILTSSSLLFVWPIHGLADNGNFYRAIAGNGIYRLPTSYSQYSDYVVPKFGLLQYFNENKVQLFSSQNLFIQLAILLNKIFYSHTIFDIRFLGFVYYVFYLGGIYLFTNSLTAPTRKFKNYLMAIFIVFAFGDSAFTLYFNSFFAEPGMLILMLYLCAAIISLARNIYVHHWPMITLFFIASILLVTMGSQNAILAISLAIMGLGIMFLPNFKTRRLAAGFGIVLILLSGIGIYKTASSEVFAANDYQTFTHGILDENSDPTKKIEKNGIDGQFALMRNEPYYPKDYTALNPNSEDVKKNLIKKSNLSWVIKYYATHLKQMGDLLNVAAKDLTAIQPESVGNYPIDSGHEAKEQVTYFTFYSTFFSALFPSRYTFNCLIAVGLIAAFSVGFYKDFRAKRYQGILRLFLIIGLMTIVVIAPIFAILIDGDADLSRRLFMIPISLNIALLIFINDVFNHTLWNTEVGDGVVSE</sequence>
<proteinExistence type="predicted"/>
<keyword evidence="1" id="KW-0812">Transmembrane</keyword>
<dbReference type="OrthoDB" id="129479at2"/>
<comment type="caution">
    <text evidence="3">The sequence shown here is derived from an EMBL/GenBank/DDBJ whole genome shotgun (WGS) entry which is preliminary data.</text>
</comment>
<dbReference type="EMBL" id="VDFO01000001">
    <property type="protein sequence ID" value="MQS96296.1"/>
    <property type="molecule type" value="Genomic_DNA"/>
</dbReference>
<dbReference type="Proteomes" id="UP000371423">
    <property type="component" value="Unassembled WGS sequence"/>
</dbReference>
<reference evidence="4 5" key="1">
    <citation type="journal article" date="2019" name="Syst. Appl. Microbiol.">
        <title>Polyphasic characterization of two novel Lactobacillus spp. isolated from blown salami packages: Description of Lactobacillus halodurans sp. nov. and Lactobacillus salsicarnum sp. nov.</title>
        <authorList>
            <person name="Schuster J.A."/>
            <person name="Klingl A."/>
            <person name="Vogel R.F."/>
            <person name="Ehrmann M.A."/>
        </authorList>
    </citation>
    <scope>NUCLEOTIDE SEQUENCE [LARGE SCALE GENOMIC DNA]</scope>
    <source>
        <strain evidence="3 4">TMW 1.1920</strain>
        <strain evidence="2 5">TMW 1.2172</strain>
    </source>
</reference>
<evidence type="ECO:0000313" key="4">
    <source>
        <dbReference type="Proteomes" id="UP000371423"/>
    </source>
</evidence>
<evidence type="ECO:0000313" key="2">
    <source>
        <dbReference type="EMBL" id="MQS75582.1"/>
    </source>
</evidence>
<organism evidence="3 4">
    <name type="scientific">Companilactobacillus halodurans</name>
    <dbReference type="NCBI Taxonomy" id="2584183"/>
    <lineage>
        <taxon>Bacteria</taxon>
        <taxon>Bacillati</taxon>
        <taxon>Bacillota</taxon>
        <taxon>Bacilli</taxon>
        <taxon>Lactobacillales</taxon>
        <taxon>Lactobacillaceae</taxon>
        <taxon>Companilactobacillus</taxon>
    </lineage>
</organism>
<protein>
    <recommendedName>
        <fullName evidence="6">YfhO family protein</fullName>
    </recommendedName>
</protein>
<dbReference type="EMBL" id="VDFP01000006">
    <property type="protein sequence ID" value="MQS75582.1"/>
    <property type="molecule type" value="Genomic_DNA"/>
</dbReference>
<evidence type="ECO:0000313" key="5">
    <source>
        <dbReference type="Proteomes" id="UP000414364"/>
    </source>
</evidence>
<keyword evidence="1" id="KW-0472">Membrane</keyword>
<evidence type="ECO:0000256" key="1">
    <source>
        <dbReference type="SAM" id="Phobius"/>
    </source>
</evidence>
<name>A0A5P0ZTB6_9LACO</name>
<feature type="transmembrane region" description="Helical" evidence="1">
    <location>
        <begin position="114"/>
        <end position="133"/>
    </location>
</feature>
<feature type="transmembrane region" description="Helical" evidence="1">
    <location>
        <begin position="218"/>
        <end position="235"/>
    </location>
</feature>